<dbReference type="AlphaFoldDB" id="A0A1H3EJN2"/>
<accession>A0A1H3EJN2</accession>
<dbReference type="STRING" id="660517.SAMN04487946_102328"/>
<dbReference type="Pfam" id="PF02361">
    <property type="entry name" value="CbiQ"/>
    <property type="match status" value="1"/>
</dbReference>
<dbReference type="InterPro" id="IPR051611">
    <property type="entry name" value="ECF_transporter_component"/>
</dbReference>
<keyword evidence="5 6" id="KW-0472">Membrane</keyword>
<feature type="transmembrane region" description="Helical" evidence="6">
    <location>
        <begin position="141"/>
        <end position="159"/>
    </location>
</feature>
<feature type="transmembrane region" description="Helical" evidence="6">
    <location>
        <begin position="64"/>
        <end position="86"/>
    </location>
</feature>
<evidence type="ECO:0000313" key="8">
    <source>
        <dbReference type="Proteomes" id="UP000199170"/>
    </source>
</evidence>
<name>A0A1H3EJN2_9EURY</name>
<evidence type="ECO:0000256" key="4">
    <source>
        <dbReference type="ARBA" id="ARBA00022989"/>
    </source>
</evidence>
<evidence type="ECO:0000256" key="6">
    <source>
        <dbReference type="SAM" id="Phobius"/>
    </source>
</evidence>
<dbReference type="RefSeq" id="WP_089765862.1">
    <property type="nucleotide sequence ID" value="NZ_FNPB01000002.1"/>
</dbReference>
<evidence type="ECO:0000256" key="2">
    <source>
        <dbReference type="ARBA" id="ARBA00022475"/>
    </source>
</evidence>
<feature type="transmembrane region" description="Helical" evidence="6">
    <location>
        <begin position="98"/>
        <end position="121"/>
    </location>
</feature>
<dbReference type="GO" id="GO:0005886">
    <property type="term" value="C:plasma membrane"/>
    <property type="evidence" value="ECO:0007669"/>
    <property type="project" value="UniProtKB-ARBA"/>
</dbReference>
<dbReference type="EMBL" id="FNPB01000002">
    <property type="protein sequence ID" value="SDX78901.1"/>
    <property type="molecule type" value="Genomic_DNA"/>
</dbReference>
<keyword evidence="3 6" id="KW-0812">Transmembrane</keyword>
<dbReference type="PANTHER" id="PTHR34857:SF2">
    <property type="entry name" value="SLL0384 PROTEIN"/>
    <property type="match status" value="1"/>
</dbReference>
<keyword evidence="4 6" id="KW-1133">Transmembrane helix</keyword>
<reference evidence="8" key="1">
    <citation type="submission" date="2016-10" db="EMBL/GenBank/DDBJ databases">
        <authorList>
            <person name="Varghese N."/>
            <person name="Submissions S."/>
        </authorList>
    </citation>
    <scope>NUCLEOTIDE SEQUENCE [LARGE SCALE GENOMIC DNA]</scope>
    <source>
        <strain evidence="8">CGMCC 1.10118</strain>
    </source>
</reference>
<gene>
    <name evidence="7" type="ORF">SAMN04487946_102328</name>
</gene>
<evidence type="ECO:0000256" key="5">
    <source>
        <dbReference type="ARBA" id="ARBA00023136"/>
    </source>
</evidence>
<protein>
    <submittedName>
        <fullName evidence="7">Biotin transport system permease protein</fullName>
    </submittedName>
</protein>
<dbReference type="OrthoDB" id="204634at2157"/>
<dbReference type="Proteomes" id="UP000199170">
    <property type="component" value="Unassembled WGS sequence"/>
</dbReference>
<proteinExistence type="predicted"/>
<dbReference type="CDD" id="cd16914">
    <property type="entry name" value="EcfT"/>
    <property type="match status" value="1"/>
</dbReference>
<evidence type="ECO:0000256" key="3">
    <source>
        <dbReference type="ARBA" id="ARBA00022692"/>
    </source>
</evidence>
<organism evidence="7 8">
    <name type="scientific">Halobellus clavatus</name>
    <dbReference type="NCBI Taxonomy" id="660517"/>
    <lineage>
        <taxon>Archaea</taxon>
        <taxon>Methanobacteriati</taxon>
        <taxon>Methanobacteriota</taxon>
        <taxon>Stenosarchaea group</taxon>
        <taxon>Halobacteria</taxon>
        <taxon>Halobacteriales</taxon>
        <taxon>Haloferacaceae</taxon>
        <taxon>Halobellus</taxon>
    </lineage>
</organism>
<evidence type="ECO:0000256" key="1">
    <source>
        <dbReference type="ARBA" id="ARBA00004141"/>
    </source>
</evidence>
<dbReference type="PANTHER" id="PTHR34857">
    <property type="entry name" value="SLL0384 PROTEIN"/>
    <property type="match status" value="1"/>
</dbReference>
<sequence length="242" mass="25702">MLTYRPGDSLAHRLDPRTKLLLQAAFAAAAFAHTTPRGLAAFTLLAGGFLVAGRVSPIDALRGYLPALPFLLAAPLVETVSVGFGGPKTGLAVGLDPNAAIGPLLASYRVLLILLVSAVYLRTTAVRDSRAAIQRLVPGRVGRLLGVGVALVFRFLPLLRADLRRVREASHARLGTERPLRDRMQFVASAGIRGAFGRADRLAVALRARCFAWNPTLPALRFGRVDAWGVLLAVGLAVGAFV</sequence>
<keyword evidence="8" id="KW-1185">Reference proteome</keyword>
<evidence type="ECO:0000313" key="7">
    <source>
        <dbReference type="EMBL" id="SDX78901.1"/>
    </source>
</evidence>
<keyword evidence="2" id="KW-1003">Cell membrane</keyword>
<comment type="subcellular location">
    <subcellularLocation>
        <location evidence="1">Membrane</location>
        <topology evidence="1">Multi-pass membrane protein</topology>
    </subcellularLocation>
</comment>
<dbReference type="InterPro" id="IPR003339">
    <property type="entry name" value="ABC/ECF_trnsptr_transmembrane"/>
</dbReference>